<dbReference type="InterPro" id="IPR052027">
    <property type="entry name" value="PspC"/>
</dbReference>
<evidence type="ECO:0000313" key="8">
    <source>
        <dbReference type="EMBL" id="PXX50848.1"/>
    </source>
</evidence>
<protein>
    <submittedName>
        <fullName evidence="8">Phage shock protein C (PspC) family protein</fullName>
    </submittedName>
</protein>
<dbReference type="GeneID" id="86063236"/>
<evidence type="ECO:0000256" key="1">
    <source>
        <dbReference type="ARBA" id="ARBA00004162"/>
    </source>
</evidence>
<dbReference type="RefSeq" id="WP_110324459.1">
    <property type="nucleotide sequence ID" value="NZ_JAQETU010000004.1"/>
</dbReference>
<evidence type="ECO:0000313" key="9">
    <source>
        <dbReference type="Proteomes" id="UP000248057"/>
    </source>
</evidence>
<accession>A0A2V3Y127</accession>
<evidence type="ECO:0000256" key="3">
    <source>
        <dbReference type="ARBA" id="ARBA00022692"/>
    </source>
</evidence>
<dbReference type="AlphaFoldDB" id="A0A2V3Y127"/>
<keyword evidence="3 6" id="KW-0812">Transmembrane</keyword>
<keyword evidence="4 6" id="KW-1133">Transmembrane helix</keyword>
<dbReference type="Pfam" id="PF04024">
    <property type="entry name" value="PspC"/>
    <property type="match status" value="1"/>
</dbReference>
<gene>
    <name evidence="8" type="ORF">DFR60_111139</name>
</gene>
<keyword evidence="5 6" id="KW-0472">Membrane</keyword>
<evidence type="ECO:0000256" key="5">
    <source>
        <dbReference type="ARBA" id="ARBA00023136"/>
    </source>
</evidence>
<dbReference type="Proteomes" id="UP000248057">
    <property type="component" value="Unassembled WGS sequence"/>
</dbReference>
<evidence type="ECO:0000259" key="7">
    <source>
        <dbReference type="Pfam" id="PF04024"/>
    </source>
</evidence>
<feature type="domain" description="Phage shock protein PspC N-terminal" evidence="7">
    <location>
        <begin position="7"/>
        <end position="62"/>
    </location>
</feature>
<keyword evidence="9" id="KW-1185">Reference proteome</keyword>
<dbReference type="GO" id="GO:0005886">
    <property type="term" value="C:plasma membrane"/>
    <property type="evidence" value="ECO:0007669"/>
    <property type="project" value="UniProtKB-SubCell"/>
</dbReference>
<dbReference type="EMBL" id="QJKD01000011">
    <property type="protein sequence ID" value="PXX50848.1"/>
    <property type="molecule type" value="Genomic_DNA"/>
</dbReference>
<keyword evidence="2" id="KW-1003">Cell membrane</keyword>
<dbReference type="InterPro" id="IPR007168">
    <property type="entry name" value="Phageshock_PspC_N"/>
</dbReference>
<dbReference type="PANTHER" id="PTHR33885:SF3">
    <property type="entry name" value="PHAGE SHOCK PROTEIN C"/>
    <property type="match status" value="1"/>
</dbReference>
<comment type="subcellular location">
    <subcellularLocation>
        <location evidence="1">Cell membrane</location>
        <topology evidence="1">Single-pass membrane protein</topology>
    </subcellularLocation>
</comment>
<evidence type="ECO:0000256" key="4">
    <source>
        <dbReference type="ARBA" id="ARBA00022989"/>
    </source>
</evidence>
<dbReference type="PANTHER" id="PTHR33885">
    <property type="entry name" value="PHAGE SHOCK PROTEIN C"/>
    <property type="match status" value="1"/>
</dbReference>
<feature type="transmembrane region" description="Helical" evidence="6">
    <location>
        <begin position="38"/>
        <end position="60"/>
    </location>
</feature>
<name>A0A2V3Y127_9FIRM</name>
<comment type="caution">
    <text evidence="8">The sequence shown here is derived from an EMBL/GenBank/DDBJ whole genome shotgun (WGS) entry which is preliminary data.</text>
</comment>
<reference evidence="8 9" key="1">
    <citation type="submission" date="2018-05" db="EMBL/GenBank/DDBJ databases">
        <title>Genomic Encyclopedia of Type Strains, Phase IV (KMG-IV): sequencing the most valuable type-strain genomes for metagenomic binning, comparative biology and taxonomic classification.</title>
        <authorList>
            <person name="Goeker M."/>
        </authorList>
    </citation>
    <scope>NUCLEOTIDE SEQUENCE [LARGE SCALE GENOMIC DNA]</scope>
    <source>
        <strain evidence="8 9">DSM 24995</strain>
    </source>
</reference>
<organism evidence="8 9">
    <name type="scientific">Hungatella effluvii</name>
    <dbReference type="NCBI Taxonomy" id="1096246"/>
    <lineage>
        <taxon>Bacteria</taxon>
        <taxon>Bacillati</taxon>
        <taxon>Bacillota</taxon>
        <taxon>Clostridia</taxon>
        <taxon>Lachnospirales</taxon>
        <taxon>Lachnospiraceae</taxon>
        <taxon>Hungatella</taxon>
    </lineage>
</organism>
<sequence length="63" mass="6993">MDDRETRRLYRSDTDKMICGVCGGIGEYFNVDATLIRLLWAVLACSGTGIVAYLIAAVIIPRR</sequence>
<evidence type="ECO:0000256" key="6">
    <source>
        <dbReference type="SAM" id="Phobius"/>
    </source>
</evidence>
<evidence type="ECO:0000256" key="2">
    <source>
        <dbReference type="ARBA" id="ARBA00022475"/>
    </source>
</evidence>
<proteinExistence type="predicted"/>